<dbReference type="Pfam" id="PF02608">
    <property type="entry name" value="Bmp"/>
    <property type="match status" value="1"/>
</dbReference>
<dbReference type="InterPro" id="IPR003760">
    <property type="entry name" value="PnrA-like"/>
</dbReference>
<dbReference type="PANTHER" id="PTHR43208:SF1">
    <property type="entry name" value="ABC TRANSPORTER SUBSTRATE-BINDING PROTEIN"/>
    <property type="match status" value="1"/>
</dbReference>
<dbReference type="AlphaFoldDB" id="G0ERU8"/>
<protein>
    <recommendedName>
        <fullName evidence="3">ABC transporter substrate-binding protein PnrA-like domain-containing protein</fullName>
    </recommendedName>
</protein>
<dbReference type="GO" id="GO:0005886">
    <property type="term" value="C:plasma membrane"/>
    <property type="evidence" value="ECO:0007669"/>
    <property type="project" value="InterPro"/>
</dbReference>
<organism evidence="4 5">
    <name type="scientific">Cupriavidus necator (strain ATCC 43291 / DSM 13513 / CCUG 52238 / LMG 8453 / N-1)</name>
    <name type="common">Ralstonia eutropha</name>
    <dbReference type="NCBI Taxonomy" id="1042878"/>
    <lineage>
        <taxon>Bacteria</taxon>
        <taxon>Pseudomonadati</taxon>
        <taxon>Pseudomonadota</taxon>
        <taxon>Betaproteobacteria</taxon>
        <taxon>Burkholderiales</taxon>
        <taxon>Burkholderiaceae</taxon>
        <taxon>Cupriavidus</taxon>
    </lineage>
</organism>
<dbReference type="KEGG" id="cnc:CNE_1c00060"/>
<dbReference type="PANTHER" id="PTHR43208">
    <property type="entry name" value="ABC TRANSPORTER SUBSTRATE-BINDING PROTEIN"/>
    <property type="match status" value="1"/>
</dbReference>
<feature type="chain" id="PRO_5003398971" description="ABC transporter substrate-binding protein PnrA-like domain-containing protein" evidence="2">
    <location>
        <begin position="34"/>
        <end position="349"/>
    </location>
</feature>
<reference evidence="4 5" key="1">
    <citation type="journal article" date="2011" name="J. Bacteriol.">
        <title>Complete genome sequence of the type strain Cupriavidus necator N-1.</title>
        <authorList>
            <person name="Poehlein A."/>
            <person name="Kusian B."/>
            <person name="Friedrich B."/>
            <person name="Daniel R."/>
            <person name="Bowien B."/>
        </authorList>
    </citation>
    <scope>NUCLEOTIDE SEQUENCE [LARGE SCALE GENOMIC DNA]</scope>
    <source>
        <strain evidence="5">ATCC 43291 / DSM 13513 / CCUG 52238 / LMG 8453 / N-1</strain>
    </source>
</reference>
<evidence type="ECO:0000313" key="4">
    <source>
        <dbReference type="EMBL" id="AEI75376.1"/>
    </source>
</evidence>
<dbReference type="Gene3D" id="3.40.50.2300">
    <property type="match status" value="2"/>
</dbReference>
<evidence type="ECO:0000313" key="5">
    <source>
        <dbReference type="Proteomes" id="UP000006798"/>
    </source>
</evidence>
<keyword evidence="1 2" id="KW-0732">Signal</keyword>
<evidence type="ECO:0000256" key="2">
    <source>
        <dbReference type="SAM" id="SignalP"/>
    </source>
</evidence>
<dbReference type="CDD" id="cd06304">
    <property type="entry name" value="PBP1_BmpA_Med_PnrA-like"/>
    <property type="match status" value="1"/>
</dbReference>
<feature type="domain" description="ABC transporter substrate-binding protein PnrA-like" evidence="3">
    <location>
        <begin position="53"/>
        <end position="291"/>
    </location>
</feature>
<dbReference type="EMBL" id="CP002877">
    <property type="protein sequence ID" value="AEI75376.1"/>
    <property type="molecule type" value="Genomic_DNA"/>
</dbReference>
<proteinExistence type="predicted"/>
<evidence type="ECO:0000259" key="3">
    <source>
        <dbReference type="Pfam" id="PF02608"/>
    </source>
</evidence>
<sequence length="349" mass="38134">MHLNRQIGNFPRVLRALGFFYAIYVACLPPAQAQPTPAPTQVKIAAVLGSGPDDPWNATLISTWKQLRAAKPHGLAINDPVYTEGVFGSAAEAALRLYARKGYDIIWAHANYTDEVRRIHAQYPNTLFVLTGAPNEPIGANVYLLYNRIYEPSYLAGIAAGMLTRTGVVGAVAGFPTEDTNDAINAFFAGARSVRPDVKQKVSFIASWWDPPMATEAMKAQVAGGVDQEFMLSSTFDVCKQQKVTCYGAYRDWSPVAPQNIATSALGNWTPGFKWILDEWHASRVGGKPLAGNMNKRYFGMAEGGAELAPFHDFPMPPQIAARISETRARIEARQQTVELDVSKPASSK</sequence>
<accession>G0ERU8</accession>
<dbReference type="InterPro" id="IPR052910">
    <property type="entry name" value="ABC-Purine-Binding"/>
</dbReference>
<gene>
    <name evidence="4" type="ordered locus">CNE_1c00060</name>
</gene>
<dbReference type="HOGENOM" id="CLU_038813_1_1_4"/>
<feature type="signal peptide" evidence="2">
    <location>
        <begin position="1"/>
        <end position="33"/>
    </location>
</feature>
<dbReference type="RefSeq" id="WP_013955106.1">
    <property type="nucleotide sequence ID" value="NC_015726.1"/>
</dbReference>
<dbReference type="Proteomes" id="UP000006798">
    <property type="component" value="Chromosome 1"/>
</dbReference>
<dbReference type="GeneID" id="34307934"/>
<evidence type="ECO:0000256" key="1">
    <source>
        <dbReference type="ARBA" id="ARBA00022729"/>
    </source>
</evidence>
<name>G0ERU8_CUPNN</name>